<proteinExistence type="predicted"/>
<protein>
    <submittedName>
        <fullName evidence="3">Uncharacterized protein</fullName>
    </submittedName>
</protein>
<keyword evidence="2" id="KW-0732">Signal</keyword>
<keyword evidence="1" id="KW-0472">Membrane</keyword>
<name>A0A1W1VMW2_PEPAS</name>
<keyword evidence="4" id="KW-1185">Reference proteome</keyword>
<dbReference type="RefSeq" id="WP_084231698.1">
    <property type="nucleotide sequence ID" value="NZ_FWWR01000017.1"/>
</dbReference>
<keyword evidence="1" id="KW-0812">Transmembrane</keyword>
<dbReference type="OrthoDB" id="9986279at2"/>
<accession>A0A1W1VMW2</accession>
<reference evidence="4" key="1">
    <citation type="submission" date="2017-04" db="EMBL/GenBank/DDBJ databases">
        <authorList>
            <person name="Varghese N."/>
            <person name="Submissions S."/>
        </authorList>
    </citation>
    <scope>NUCLEOTIDE SEQUENCE [LARGE SCALE GENOMIC DNA]</scope>
    <source>
        <strain evidence="4">DSM 20463</strain>
    </source>
</reference>
<dbReference type="AlphaFoldDB" id="A0A1W1VMW2"/>
<feature type="signal peptide" evidence="2">
    <location>
        <begin position="1"/>
        <end position="28"/>
    </location>
</feature>
<evidence type="ECO:0000313" key="3">
    <source>
        <dbReference type="EMBL" id="SMB94391.1"/>
    </source>
</evidence>
<dbReference type="Proteomes" id="UP000192368">
    <property type="component" value="Unassembled WGS sequence"/>
</dbReference>
<keyword evidence="1" id="KW-1133">Transmembrane helix</keyword>
<evidence type="ECO:0000256" key="1">
    <source>
        <dbReference type="SAM" id="Phobius"/>
    </source>
</evidence>
<dbReference type="STRING" id="573058.SAMN00017477_2223"/>
<evidence type="ECO:0000256" key="2">
    <source>
        <dbReference type="SAM" id="SignalP"/>
    </source>
</evidence>
<feature type="transmembrane region" description="Helical" evidence="1">
    <location>
        <begin position="137"/>
        <end position="161"/>
    </location>
</feature>
<organism evidence="3 4">
    <name type="scientific">Peptoniphilus asaccharolyticus DSM 20463</name>
    <dbReference type="NCBI Taxonomy" id="573058"/>
    <lineage>
        <taxon>Bacteria</taxon>
        <taxon>Bacillati</taxon>
        <taxon>Bacillota</taxon>
        <taxon>Tissierellia</taxon>
        <taxon>Tissierellales</taxon>
        <taxon>Peptoniphilaceae</taxon>
        <taxon>Peptoniphilus</taxon>
    </lineage>
</organism>
<feature type="chain" id="PRO_5010719872" evidence="2">
    <location>
        <begin position="29"/>
        <end position="212"/>
    </location>
</feature>
<dbReference type="EMBL" id="FWWR01000017">
    <property type="protein sequence ID" value="SMB94391.1"/>
    <property type="molecule type" value="Genomic_DNA"/>
</dbReference>
<sequence>MHRTLKKSIITTILMLSIIFTNLSTVCAENANQAMKNDIIEVSTRYIDPKLNDNVYLVEEYFIDGNFYKFMHKVEDGFNIVEVSGTENMIIKAPINSNENQFSSSAKVLYKTAYSDEWHQLGETVTNERLTIESSQAAIATALSVIFGGPIGAFLGIAGVLRGISAGRYLNVTCVSGGKWRNSGTHIEYQKYAKVYDSNGNLIGTTYWSSVR</sequence>
<evidence type="ECO:0000313" key="4">
    <source>
        <dbReference type="Proteomes" id="UP000192368"/>
    </source>
</evidence>
<gene>
    <name evidence="3" type="ORF">SAMN00017477_2223</name>
</gene>